<dbReference type="GO" id="GO:0003723">
    <property type="term" value="F:RNA binding"/>
    <property type="evidence" value="ECO:0007669"/>
    <property type="project" value="InterPro"/>
</dbReference>
<feature type="domain" description="Pseudouridine synthase I TruA alpha/beta" evidence="4">
    <location>
        <begin position="127"/>
        <end position="225"/>
    </location>
</feature>
<sequence>MRLAFRFSYLGDRFFGSQMQPGLRTVEGAFIEACRRLSLFVDWRAAGFQTAGRTDRGVHAAGQVCAFDTDEPERAVRALNLLLPRDIWCTGWAAVPDRFHPRYDAKSRTYRYYFADPPPRVAAMDDAARAFCGTHDFASFARADGRSTVRTVISARVYKDGDFVVFEATAESFLWNMVRCMATALDMVGRGKTDVGYLLETLEGPGDRRFHPALPEGLILWYVEYGLRFEPLLVDERSRTYLSALRRRHALMEKVTELLDRTG</sequence>
<keyword evidence="5" id="KW-0456">Lyase</keyword>
<dbReference type="EMBL" id="LNQE01001099">
    <property type="protein sequence ID" value="KUG21118.1"/>
    <property type="molecule type" value="Genomic_DNA"/>
</dbReference>
<dbReference type="InterPro" id="IPR020097">
    <property type="entry name" value="PsdUridine_synth_TruA_a/b_dom"/>
</dbReference>
<organism evidence="5">
    <name type="scientific">hydrocarbon metagenome</name>
    <dbReference type="NCBI Taxonomy" id="938273"/>
    <lineage>
        <taxon>unclassified sequences</taxon>
        <taxon>metagenomes</taxon>
        <taxon>ecological metagenomes</taxon>
    </lineage>
</organism>
<evidence type="ECO:0000256" key="1">
    <source>
        <dbReference type="ARBA" id="ARBA00009375"/>
    </source>
</evidence>
<dbReference type="AlphaFoldDB" id="A0A0W8FKI1"/>
<dbReference type="Gene3D" id="3.30.70.580">
    <property type="entry name" value="Pseudouridine synthase I, catalytic domain, N-terminal subdomain"/>
    <property type="match status" value="1"/>
</dbReference>
<dbReference type="EC" id="4.2.1.70" evidence="5"/>
<reference evidence="5" key="1">
    <citation type="journal article" date="2015" name="Proc. Natl. Acad. Sci. U.S.A.">
        <title>Networks of energetic and metabolic interactions define dynamics in microbial communities.</title>
        <authorList>
            <person name="Embree M."/>
            <person name="Liu J.K."/>
            <person name="Al-Bassam M.M."/>
            <person name="Zengler K."/>
        </authorList>
    </citation>
    <scope>NUCLEOTIDE SEQUENCE</scope>
</reference>
<dbReference type="InterPro" id="IPR020095">
    <property type="entry name" value="PsdUridine_synth_TruA_C"/>
</dbReference>
<dbReference type="SUPFAM" id="SSF55120">
    <property type="entry name" value="Pseudouridine synthase"/>
    <property type="match status" value="1"/>
</dbReference>
<dbReference type="InterPro" id="IPR020103">
    <property type="entry name" value="PsdUridine_synth_cat_dom_sf"/>
</dbReference>
<dbReference type="PANTHER" id="PTHR11142">
    <property type="entry name" value="PSEUDOURIDYLATE SYNTHASE"/>
    <property type="match status" value="1"/>
</dbReference>
<dbReference type="InterPro" id="IPR020094">
    <property type="entry name" value="TruA/RsuA/RluB/E/F_N"/>
</dbReference>
<evidence type="ECO:0000313" key="5">
    <source>
        <dbReference type="EMBL" id="KUG21118.1"/>
    </source>
</evidence>
<proteinExistence type="inferred from homology"/>
<accession>A0A0W8FKI1</accession>
<dbReference type="PANTHER" id="PTHR11142:SF0">
    <property type="entry name" value="TRNA PSEUDOURIDINE SYNTHASE-LIKE 1"/>
    <property type="match status" value="1"/>
</dbReference>
<dbReference type="HAMAP" id="MF_00171">
    <property type="entry name" value="TruA"/>
    <property type="match status" value="1"/>
</dbReference>
<dbReference type="GO" id="GO:0009982">
    <property type="term" value="F:pseudouridine synthase activity"/>
    <property type="evidence" value="ECO:0007669"/>
    <property type="project" value="InterPro"/>
</dbReference>
<comment type="caution">
    <text evidence="5">The sequence shown here is derived from an EMBL/GenBank/DDBJ whole genome shotgun (WGS) entry which is preliminary data.</text>
</comment>
<evidence type="ECO:0000259" key="4">
    <source>
        <dbReference type="Pfam" id="PF01416"/>
    </source>
</evidence>
<name>A0A0W8FKI1_9ZZZZ</name>
<dbReference type="Pfam" id="PF01416">
    <property type="entry name" value="PseudoU_synth_1"/>
    <property type="match status" value="1"/>
</dbReference>
<dbReference type="InterPro" id="IPR001406">
    <property type="entry name" value="PsdUridine_synth_TruA"/>
</dbReference>
<comment type="similarity">
    <text evidence="1">Belongs to the tRNA pseudouridine synthase TruA family.</text>
</comment>
<keyword evidence="2" id="KW-0819">tRNA processing</keyword>
<gene>
    <name evidence="5" type="ORF">ASZ90_009147</name>
</gene>
<evidence type="ECO:0000256" key="3">
    <source>
        <dbReference type="ARBA" id="ARBA00023235"/>
    </source>
</evidence>
<evidence type="ECO:0000256" key="2">
    <source>
        <dbReference type="ARBA" id="ARBA00022694"/>
    </source>
</evidence>
<dbReference type="NCBIfam" id="TIGR00071">
    <property type="entry name" value="hisT_truA"/>
    <property type="match status" value="1"/>
</dbReference>
<dbReference type="Gene3D" id="3.30.70.660">
    <property type="entry name" value="Pseudouridine synthase I, catalytic domain, C-terminal subdomain"/>
    <property type="match status" value="1"/>
</dbReference>
<dbReference type="PIRSF" id="PIRSF001430">
    <property type="entry name" value="tRNA_psdUrid_synth"/>
    <property type="match status" value="1"/>
</dbReference>
<dbReference type="GO" id="GO:0031119">
    <property type="term" value="P:tRNA pseudouridine synthesis"/>
    <property type="evidence" value="ECO:0007669"/>
    <property type="project" value="TreeGrafter"/>
</dbReference>
<keyword evidence="3" id="KW-0413">Isomerase</keyword>
<protein>
    <submittedName>
        <fullName evidence="5">Trna pseudouridine synthase a</fullName>
        <ecNumber evidence="5">4.2.1.70</ecNumber>
    </submittedName>
</protein>
<dbReference type="GO" id="GO:0004730">
    <property type="term" value="F:pseudouridylate synthase activity"/>
    <property type="evidence" value="ECO:0007669"/>
    <property type="project" value="UniProtKB-EC"/>
</dbReference>